<accession>A0AAN9LY95</accession>
<protein>
    <recommendedName>
        <fullName evidence="3">HNH nuclease domain-containing protein</fullName>
    </recommendedName>
</protein>
<gene>
    <name evidence="1" type="ORF">VNO80_25261</name>
</gene>
<evidence type="ECO:0008006" key="3">
    <source>
        <dbReference type="Google" id="ProtNLM"/>
    </source>
</evidence>
<evidence type="ECO:0000313" key="2">
    <source>
        <dbReference type="Proteomes" id="UP001374584"/>
    </source>
</evidence>
<name>A0AAN9LY95_PHACN</name>
<dbReference type="InterPro" id="IPR003615">
    <property type="entry name" value="HNH_nuc"/>
</dbReference>
<dbReference type="CDD" id="cd00085">
    <property type="entry name" value="HNHc"/>
    <property type="match status" value="1"/>
</dbReference>
<dbReference type="Gene3D" id="1.10.30.50">
    <property type="match status" value="1"/>
</dbReference>
<keyword evidence="2" id="KW-1185">Reference proteome</keyword>
<proteinExistence type="predicted"/>
<comment type="caution">
    <text evidence="1">The sequence shown here is derived from an EMBL/GenBank/DDBJ whole genome shotgun (WGS) entry which is preliminary data.</text>
</comment>
<reference evidence="1 2" key="1">
    <citation type="submission" date="2024-01" db="EMBL/GenBank/DDBJ databases">
        <title>The genomes of 5 underutilized Papilionoideae crops provide insights into root nodulation and disease resistanc.</title>
        <authorList>
            <person name="Jiang F."/>
        </authorList>
    </citation>
    <scope>NUCLEOTIDE SEQUENCE [LARGE SCALE GENOMIC DNA]</scope>
    <source>
        <strain evidence="1">JINMINGXINNONG_FW02</strain>
        <tissue evidence="1">Leaves</tissue>
    </source>
</reference>
<dbReference type="Proteomes" id="UP001374584">
    <property type="component" value="Unassembled WGS sequence"/>
</dbReference>
<sequence>MGIDPETHRPRTNLNHLMNLFPLLGKSNLGTSMSSWTNPTGLQADVTQLAKLQVLQNMLQLMNNTSLINMTNPFLVDNQILNPPLDTFLNGRKTFQVRDPMFRGPEYPNPPALVASCPRTTTFNKMESNYNAAQKSTQSPLSTTFEACEKFLIDDDDDTSGSYWKEILEYCSSRENLTIDHVVPAALGGEWTWENLAR</sequence>
<evidence type="ECO:0000313" key="1">
    <source>
        <dbReference type="EMBL" id="KAK7342313.1"/>
    </source>
</evidence>
<dbReference type="AlphaFoldDB" id="A0AAN9LY95"/>
<organism evidence="1 2">
    <name type="scientific">Phaseolus coccineus</name>
    <name type="common">Scarlet runner bean</name>
    <name type="synonym">Phaseolus multiflorus</name>
    <dbReference type="NCBI Taxonomy" id="3886"/>
    <lineage>
        <taxon>Eukaryota</taxon>
        <taxon>Viridiplantae</taxon>
        <taxon>Streptophyta</taxon>
        <taxon>Embryophyta</taxon>
        <taxon>Tracheophyta</taxon>
        <taxon>Spermatophyta</taxon>
        <taxon>Magnoliopsida</taxon>
        <taxon>eudicotyledons</taxon>
        <taxon>Gunneridae</taxon>
        <taxon>Pentapetalae</taxon>
        <taxon>rosids</taxon>
        <taxon>fabids</taxon>
        <taxon>Fabales</taxon>
        <taxon>Fabaceae</taxon>
        <taxon>Papilionoideae</taxon>
        <taxon>50 kb inversion clade</taxon>
        <taxon>NPAAA clade</taxon>
        <taxon>indigoferoid/millettioid clade</taxon>
        <taxon>Phaseoleae</taxon>
        <taxon>Phaseolus</taxon>
    </lineage>
</organism>
<dbReference type="EMBL" id="JAYMYR010000009">
    <property type="protein sequence ID" value="KAK7342313.1"/>
    <property type="molecule type" value="Genomic_DNA"/>
</dbReference>